<dbReference type="RefSeq" id="WP_377261645.1">
    <property type="nucleotide sequence ID" value="NZ_JBHLUH010000089.1"/>
</dbReference>
<dbReference type="CDD" id="cd17325">
    <property type="entry name" value="MFS_MdtG_SLC18_like"/>
    <property type="match status" value="1"/>
</dbReference>
<protein>
    <submittedName>
        <fullName evidence="9">MFS transporter</fullName>
    </submittedName>
</protein>
<feature type="domain" description="Major facilitator superfamily (MFS) profile" evidence="8">
    <location>
        <begin position="14"/>
        <end position="387"/>
    </location>
</feature>
<dbReference type="Gene3D" id="1.20.1250.20">
    <property type="entry name" value="MFS general substrate transporter like domains"/>
    <property type="match status" value="2"/>
</dbReference>
<dbReference type="PROSITE" id="PS50850">
    <property type="entry name" value="MFS"/>
    <property type="match status" value="1"/>
</dbReference>
<evidence type="ECO:0000313" key="10">
    <source>
        <dbReference type="Proteomes" id="UP001589867"/>
    </source>
</evidence>
<dbReference type="InterPro" id="IPR005829">
    <property type="entry name" value="Sugar_transporter_CS"/>
</dbReference>
<sequence length="404" mass="41407">MTREDAVGATLRSLGWPVYVPAMLWGLGQGAILPVVVTSAVDLGASLAVAGLVLAGLGVGQIAGDLPGGWLVGRVGERRAMLLAAAGAVPALLACLLAPTLWLFAAGVFVTGLCGAVWNLARQTYVTEAVPYAMRARALSTLAGVHRIGRFVGPFAAVGAMAALGTEGAYWVHLAAAVLAAGTLVLAADLRPIDRLAGSDDHVATLAMLRRHAPLLRTLGLSVASVGVLRASRQAIIPLWGIHIGLDATAVSLVFGLSAALDMALFYPGGKIMDRYGRRWVAVPSTLLLGVAHLLLPFTTGAVGLAFVAALMGLGNGISSGIIMTLGADFAPATGRPQFLGTWRLFADFGNGAGPLATSALIAVFSPAAAVVVVGALGLWTAWSMNRWIPRPRAVTEPRPADAG</sequence>
<keyword evidence="2" id="KW-0813">Transport</keyword>
<feature type="transmembrane region" description="Helical" evidence="7">
    <location>
        <begin position="103"/>
        <end position="121"/>
    </location>
</feature>
<evidence type="ECO:0000256" key="3">
    <source>
        <dbReference type="ARBA" id="ARBA00022475"/>
    </source>
</evidence>
<feature type="transmembrane region" description="Helical" evidence="7">
    <location>
        <begin position="142"/>
        <end position="164"/>
    </location>
</feature>
<name>A0ABV6MGI5_9ACTN</name>
<comment type="subcellular location">
    <subcellularLocation>
        <location evidence="1">Cell membrane</location>
        <topology evidence="1">Multi-pass membrane protein</topology>
    </subcellularLocation>
</comment>
<keyword evidence="5 7" id="KW-1133">Transmembrane helix</keyword>
<evidence type="ECO:0000313" key="9">
    <source>
        <dbReference type="EMBL" id="MFC0533701.1"/>
    </source>
</evidence>
<comment type="caution">
    <text evidence="9">The sequence shown here is derived from an EMBL/GenBank/DDBJ whole genome shotgun (WGS) entry which is preliminary data.</text>
</comment>
<gene>
    <name evidence="9" type="ORF">ACFFIA_39465</name>
</gene>
<dbReference type="InterPro" id="IPR050171">
    <property type="entry name" value="MFS_Transporters"/>
</dbReference>
<dbReference type="SUPFAM" id="SSF103473">
    <property type="entry name" value="MFS general substrate transporter"/>
    <property type="match status" value="1"/>
</dbReference>
<proteinExistence type="predicted"/>
<keyword evidence="3" id="KW-1003">Cell membrane</keyword>
<keyword evidence="4 7" id="KW-0812">Transmembrane</keyword>
<feature type="transmembrane region" description="Helical" evidence="7">
    <location>
        <begin position="31"/>
        <end position="59"/>
    </location>
</feature>
<evidence type="ECO:0000256" key="4">
    <source>
        <dbReference type="ARBA" id="ARBA00022692"/>
    </source>
</evidence>
<feature type="transmembrane region" description="Helical" evidence="7">
    <location>
        <begin position="244"/>
        <end position="267"/>
    </location>
</feature>
<feature type="transmembrane region" description="Helical" evidence="7">
    <location>
        <begin position="360"/>
        <end position="383"/>
    </location>
</feature>
<evidence type="ECO:0000256" key="5">
    <source>
        <dbReference type="ARBA" id="ARBA00022989"/>
    </source>
</evidence>
<evidence type="ECO:0000259" key="8">
    <source>
        <dbReference type="PROSITE" id="PS50850"/>
    </source>
</evidence>
<dbReference type="PANTHER" id="PTHR23517">
    <property type="entry name" value="RESISTANCE PROTEIN MDTM, PUTATIVE-RELATED-RELATED"/>
    <property type="match status" value="1"/>
</dbReference>
<feature type="transmembrane region" description="Helical" evidence="7">
    <location>
        <begin position="170"/>
        <end position="188"/>
    </location>
</feature>
<evidence type="ECO:0000256" key="1">
    <source>
        <dbReference type="ARBA" id="ARBA00004651"/>
    </source>
</evidence>
<reference evidence="9 10" key="1">
    <citation type="submission" date="2024-09" db="EMBL/GenBank/DDBJ databases">
        <authorList>
            <person name="Sun Q."/>
            <person name="Mori K."/>
        </authorList>
    </citation>
    <scope>NUCLEOTIDE SEQUENCE [LARGE SCALE GENOMIC DNA]</scope>
    <source>
        <strain evidence="9 10">TBRC 3947</strain>
    </source>
</reference>
<dbReference type="InterPro" id="IPR020846">
    <property type="entry name" value="MFS_dom"/>
</dbReference>
<dbReference type="EMBL" id="JBHLUH010000089">
    <property type="protein sequence ID" value="MFC0533701.1"/>
    <property type="molecule type" value="Genomic_DNA"/>
</dbReference>
<keyword evidence="6 7" id="KW-0472">Membrane</keyword>
<evidence type="ECO:0000256" key="6">
    <source>
        <dbReference type="ARBA" id="ARBA00023136"/>
    </source>
</evidence>
<keyword evidence="10" id="KW-1185">Reference proteome</keyword>
<dbReference type="PROSITE" id="PS00216">
    <property type="entry name" value="SUGAR_TRANSPORT_1"/>
    <property type="match status" value="1"/>
</dbReference>
<feature type="transmembrane region" description="Helical" evidence="7">
    <location>
        <begin position="287"/>
        <end position="314"/>
    </location>
</feature>
<dbReference type="InterPro" id="IPR036259">
    <property type="entry name" value="MFS_trans_sf"/>
</dbReference>
<dbReference type="InterPro" id="IPR011701">
    <property type="entry name" value="MFS"/>
</dbReference>
<evidence type="ECO:0000256" key="7">
    <source>
        <dbReference type="SAM" id="Phobius"/>
    </source>
</evidence>
<organism evidence="9 10">
    <name type="scientific">Phytohabitans kaempferiae</name>
    <dbReference type="NCBI Taxonomy" id="1620943"/>
    <lineage>
        <taxon>Bacteria</taxon>
        <taxon>Bacillati</taxon>
        <taxon>Actinomycetota</taxon>
        <taxon>Actinomycetes</taxon>
        <taxon>Micromonosporales</taxon>
        <taxon>Micromonosporaceae</taxon>
    </lineage>
</organism>
<evidence type="ECO:0000256" key="2">
    <source>
        <dbReference type="ARBA" id="ARBA00022448"/>
    </source>
</evidence>
<accession>A0ABV6MGI5</accession>
<dbReference type="Proteomes" id="UP001589867">
    <property type="component" value="Unassembled WGS sequence"/>
</dbReference>
<dbReference type="Pfam" id="PF07690">
    <property type="entry name" value="MFS_1"/>
    <property type="match status" value="2"/>
</dbReference>